<organism evidence="1 2">
    <name type="scientific">Ancylobacter defluvii</name>
    <dbReference type="NCBI Taxonomy" id="1282440"/>
    <lineage>
        <taxon>Bacteria</taxon>
        <taxon>Pseudomonadati</taxon>
        <taxon>Pseudomonadota</taxon>
        <taxon>Alphaproteobacteria</taxon>
        <taxon>Hyphomicrobiales</taxon>
        <taxon>Xanthobacteraceae</taxon>
        <taxon>Ancylobacter</taxon>
    </lineage>
</organism>
<accession>A0A9W6JWJ8</accession>
<dbReference type="AlphaFoldDB" id="A0A9W6JWJ8"/>
<gene>
    <name evidence="1" type="ORF">GCM10017653_19710</name>
</gene>
<proteinExistence type="predicted"/>
<evidence type="ECO:0000313" key="2">
    <source>
        <dbReference type="Proteomes" id="UP001143330"/>
    </source>
</evidence>
<reference evidence="1" key="2">
    <citation type="submission" date="2023-01" db="EMBL/GenBank/DDBJ databases">
        <authorList>
            <person name="Sun Q."/>
            <person name="Evtushenko L."/>
        </authorList>
    </citation>
    <scope>NUCLEOTIDE SEQUENCE</scope>
    <source>
        <strain evidence="1">VKM B-2789</strain>
    </source>
</reference>
<evidence type="ECO:0000313" key="1">
    <source>
        <dbReference type="EMBL" id="GLK83901.1"/>
    </source>
</evidence>
<dbReference type="Proteomes" id="UP001143330">
    <property type="component" value="Unassembled WGS sequence"/>
</dbReference>
<dbReference type="EMBL" id="BSFM01000011">
    <property type="protein sequence ID" value="GLK83901.1"/>
    <property type="molecule type" value="Genomic_DNA"/>
</dbReference>
<reference evidence="1" key="1">
    <citation type="journal article" date="2014" name="Int. J. Syst. Evol. Microbiol.">
        <title>Complete genome sequence of Corynebacterium casei LMG S-19264T (=DSM 44701T), isolated from a smear-ripened cheese.</title>
        <authorList>
            <consortium name="US DOE Joint Genome Institute (JGI-PGF)"/>
            <person name="Walter F."/>
            <person name="Albersmeier A."/>
            <person name="Kalinowski J."/>
            <person name="Ruckert C."/>
        </authorList>
    </citation>
    <scope>NUCLEOTIDE SEQUENCE</scope>
    <source>
        <strain evidence="1">VKM B-2789</strain>
    </source>
</reference>
<sequence>MVSSLGFEFDWTRIDDPLVRNLLRRGHAVPHPVGVGVRADPATLALVDSEGRISDTLFAVGHPLRGELFEASSLKEQIDQATRLAVLLAHRAEAAARQVA</sequence>
<name>A0A9W6JWJ8_9HYPH</name>
<protein>
    <submittedName>
        <fullName evidence="1">Uncharacterized protein</fullName>
    </submittedName>
</protein>
<keyword evidence="2" id="KW-1185">Reference proteome</keyword>
<comment type="caution">
    <text evidence="1">The sequence shown here is derived from an EMBL/GenBank/DDBJ whole genome shotgun (WGS) entry which is preliminary data.</text>
</comment>